<sequence>MKKAFMPQYPVGRSYNIASRGRRTLQFVTCIRIRCGRGILYDYCHGCPSVCLTSPDVEAFPTTTPMHLFFESDTMTPFIVIISRYKSRQLFCLLSAVYKLPVTAPQPLILLLPNRRLQSITIQEHSTNLSFKMVTPEREIINALKLDNPDALRMVLPKIHASPREYELIELILYETASNGYLKSYQLIAEQVFKRAVDIKSSMRIPPAIRASIRKGLRDVSGDLVTRILDMAHPEPRRFLMVCAFHCAVEADDTLIVERILKEDIPYAEFQKTMSGAADCCSMEVMTLLLDDLLDEKRTRSRAAWIESKTEEEIEHYTHLLQAQCLMTALCSAIRAKAHEVAAFLLQPYLECLENINPVSHENFNKTEIFTGLEDEVYLLLGREECKTLLAAGVPVFAGKRIDRCLKMDIMP</sequence>
<keyword evidence="2" id="KW-1185">Reference proteome</keyword>
<name>A0ABR4GHZ0_9EURO</name>
<evidence type="ECO:0000313" key="2">
    <source>
        <dbReference type="Proteomes" id="UP001610563"/>
    </source>
</evidence>
<evidence type="ECO:0000313" key="1">
    <source>
        <dbReference type="EMBL" id="KAL2798667.1"/>
    </source>
</evidence>
<proteinExistence type="predicted"/>
<organism evidence="1 2">
    <name type="scientific">Aspergillus keveii</name>
    <dbReference type="NCBI Taxonomy" id="714993"/>
    <lineage>
        <taxon>Eukaryota</taxon>
        <taxon>Fungi</taxon>
        <taxon>Dikarya</taxon>
        <taxon>Ascomycota</taxon>
        <taxon>Pezizomycotina</taxon>
        <taxon>Eurotiomycetes</taxon>
        <taxon>Eurotiomycetidae</taxon>
        <taxon>Eurotiales</taxon>
        <taxon>Aspergillaceae</taxon>
        <taxon>Aspergillus</taxon>
        <taxon>Aspergillus subgen. Nidulantes</taxon>
    </lineage>
</organism>
<dbReference type="EMBL" id="JBFTWV010000012">
    <property type="protein sequence ID" value="KAL2798667.1"/>
    <property type="molecule type" value="Genomic_DNA"/>
</dbReference>
<protein>
    <submittedName>
        <fullName evidence="1">Uncharacterized protein</fullName>
    </submittedName>
</protein>
<accession>A0ABR4GHZ0</accession>
<dbReference type="Proteomes" id="UP001610563">
    <property type="component" value="Unassembled WGS sequence"/>
</dbReference>
<gene>
    <name evidence="1" type="ORF">BJX66DRAFT_36270</name>
</gene>
<reference evidence="1 2" key="1">
    <citation type="submission" date="2024-07" db="EMBL/GenBank/DDBJ databases">
        <title>Section-level genome sequencing and comparative genomics of Aspergillus sections Usti and Cavernicolus.</title>
        <authorList>
            <consortium name="Lawrence Berkeley National Laboratory"/>
            <person name="Nybo J.L."/>
            <person name="Vesth T.C."/>
            <person name="Theobald S."/>
            <person name="Frisvad J.C."/>
            <person name="Larsen T.O."/>
            <person name="Kjaerboelling I."/>
            <person name="Rothschild-Mancinelli K."/>
            <person name="Lyhne E.K."/>
            <person name="Kogle M.E."/>
            <person name="Barry K."/>
            <person name="Clum A."/>
            <person name="Na H."/>
            <person name="Ledsgaard L."/>
            <person name="Lin J."/>
            <person name="Lipzen A."/>
            <person name="Kuo A."/>
            <person name="Riley R."/>
            <person name="Mondo S."/>
            <person name="Labutti K."/>
            <person name="Haridas S."/>
            <person name="Pangalinan J."/>
            <person name="Salamov A.A."/>
            <person name="Simmons B.A."/>
            <person name="Magnuson J.K."/>
            <person name="Chen J."/>
            <person name="Drula E."/>
            <person name="Henrissat B."/>
            <person name="Wiebenga A."/>
            <person name="Lubbers R.J."/>
            <person name="Gomes A.C."/>
            <person name="Makela M.R."/>
            <person name="Stajich J."/>
            <person name="Grigoriev I.V."/>
            <person name="Mortensen U.H."/>
            <person name="De Vries R.P."/>
            <person name="Baker S.E."/>
            <person name="Andersen M.R."/>
        </authorList>
    </citation>
    <scope>NUCLEOTIDE SEQUENCE [LARGE SCALE GENOMIC DNA]</scope>
    <source>
        <strain evidence="1 2">CBS 209.92</strain>
    </source>
</reference>
<comment type="caution">
    <text evidence="1">The sequence shown here is derived from an EMBL/GenBank/DDBJ whole genome shotgun (WGS) entry which is preliminary data.</text>
</comment>